<sequence length="349" mass="38256">MGASGVEPLRLIAAPIASCGLLVLYKPPGVPTHPTGRYYYNSVLLMLEYVLTPKRLRAWLWEKDPLLQSLVSTAQLSELEKQALQSYYAHAGEEVEADKAPRPCYRLDKATSGILLLGVHRMATAHVATVLMEKSKSVDRAVQSALRAPAGGLSDTACLYDFARVLVQTHFGIRKRYLAKVHGNFPAVLQCLRACAPTMRGRICGTFSRAGGADRRTDGGPHAALPRGLAVRHAAARHSSGRRWDVPRRCPDRVSRRGRRFPSNKTNRRCPTITNAVTIIQCLAVSGEEGQEESLLVCMPLTGRQNQIRLHCRDWLCPILQDPLRFKPSALFPDIDGVPSTSCGCNGGA</sequence>
<proteinExistence type="predicted"/>
<dbReference type="InterPro" id="IPR006224">
    <property type="entry name" value="PsdUridine_synth_RluA-like_CS"/>
</dbReference>
<reference evidence="2 3" key="1">
    <citation type="journal article" date="2013" name="PLoS ONE">
        <title>Predicting the Proteins of Angomonas deanei, Strigomonas culicis and Their Respective Endosymbionts Reveals New Aspects of the Trypanosomatidae Family.</title>
        <authorList>
            <person name="Motta M.C."/>
            <person name="Martins A.C."/>
            <person name="de Souza S.S."/>
            <person name="Catta-Preta C.M."/>
            <person name="Silva R."/>
            <person name="Klein C.C."/>
            <person name="de Almeida L.G."/>
            <person name="de Lima Cunha O."/>
            <person name="Ciapina L.P."/>
            <person name="Brocchi M."/>
            <person name="Colabardini A.C."/>
            <person name="de Araujo Lima B."/>
            <person name="Machado C.R."/>
            <person name="de Almeida Soares C.M."/>
            <person name="Probst C.M."/>
            <person name="de Menezes C.B."/>
            <person name="Thompson C.E."/>
            <person name="Bartholomeu D.C."/>
            <person name="Gradia D.F."/>
            <person name="Pavoni D.P."/>
            <person name="Grisard E.C."/>
            <person name="Fantinatti-Garboggini F."/>
            <person name="Marchini F.K."/>
            <person name="Rodrigues-Luiz G.F."/>
            <person name="Wagner G."/>
            <person name="Goldman G.H."/>
            <person name="Fietto J.L."/>
            <person name="Elias M.C."/>
            <person name="Goldman M.H."/>
            <person name="Sagot M.F."/>
            <person name="Pereira M."/>
            <person name="Stoco P.H."/>
            <person name="de Mendonca-Neto R.P."/>
            <person name="Teixeira S.M."/>
            <person name="Maciel T.E."/>
            <person name="de Oliveira Mendes T.A."/>
            <person name="Urmenyi T.P."/>
            <person name="de Souza W."/>
            <person name="Schenkman S."/>
            <person name="de Vasconcelos A.T."/>
        </authorList>
    </citation>
    <scope>NUCLEOTIDE SEQUENCE [LARGE SCALE GENOMIC DNA]</scope>
</reference>
<evidence type="ECO:0000259" key="1">
    <source>
        <dbReference type="Pfam" id="PF00849"/>
    </source>
</evidence>
<name>S9V3C6_9TRYP</name>
<protein>
    <recommendedName>
        <fullName evidence="1">Pseudouridine synthase RsuA/RluA-like domain-containing protein</fullName>
    </recommendedName>
</protein>
<dbReference type="PANTHER" id="PTHR21600">
    <property type="entry name" value="MITOCHONDRIAL RNA PSEUDOURIDINE SYNTHASE"/>
    <property type="match status" value="1"/>
</dbReference>
<dbReference type="PROSITE" id="PS01129">
    <property type="entry name" value="PSI_RLU"/>
    <property type="match status" value="1"/>
</dbReference>
<dbReference type="GO" id="GO:0000455">
    <property type="term" value="P:enzyme-directed rRNA pseudouridine synthesis"/>
    <property type="evidence" value="ECO:0007669"/>
    <property type="project" value="TreeGrafter"/>
</dbReference>
<evidence type="ECO:0000313" key="3">
    <source>
        <dbReference type="Proteomes" id="UP000015354"/>
    </source>
</evidence>
<dbReference type="OrthoDB" id="424794at2759"/>
<dbReference type="Gene3D" id="3.30.2350.10">
    <property type="entry name" value="Pseudouridine synthase"/>
    <property type="match status" value="1"/>
</dbReference>
<dbReference type="GO" id="GO:0003723">
    <property type="term" value="F:RNA binding"/>
    <property type="evidence" value="ECO:0007669"/>
    <property type="project" value="InterPro"/>
</dbReference>
<dbReference type="Proteomes" id="UP000015354">
    <property type="component" value="Unassembled WGS sequence"/>
</dbReference>
<dbReference type="EMBL" id="ATMH01010524">
    <property type="protein sequence ID" value="EPY17350.1"/>
    <property type="molecule type" value="Genomic_DNA"/>
</dbReference>
<gene>
    <name evidence="2" type="ORF">STCU_10668</name>
</gene>
<accession>S9V3C6</accession>
<dbReference type="GO" id="GO:0009982">
    <property type="term" value="F:pseudouridine synthase activity"/>
    <property type="evidence" value="ECO:0007669"/>
    <property type="project" value="InterPro"/>
</dbReference>
<dbReference type="SUPFAM" id="SSF55120">
    <property type="entry name" value="Pseudouridine synthase"/>
    <property type="match status" value="1"/>
</dbReference>
<comment type="caution">
    <text evidence="2">The sequence shown here is derived from an EMBL/GenBank/DDBJ whole genome shotgun (WGS) entry which is preliminary data.</text>
</comment>
<dbReference type="Pfam" id="PF00849">
    <property type="entry name" value="PseudoU_synth_2"/>
    <property type="match status" value="1"/>
</dbReference>
<dbReference type="PANTHER" id="PTHR21600:SF77">
    <property type="entry name" value="PSEUDOURIDYLATE SYNTHASE PROTEIN, PUTATIVE-RELATED"/>
    <property type="match status" value="1"/>
</dbReference>
<dbReference type="InterPro" id="IPR020103">
    <property type="entry name" value="PsdUridine_synth_cat_dom_sf"/>
</dbReference>
<dbReference type="AlphaFoldDB" id="S9V3C6"/>
<keyword evidence="3" id="KW-1185">Reference proteome</keyword>
<evidence type="ECO:0000313" key="2">
    <source>
        <dbReference type="EMBL" id="EPY17350.1"/>
    </source>
</evidence>
<feature type="domain" description="Pseudouridine synthase RsuA/RluA-like" evidence="1">
    <location>
        <begin position="21"/>
        <end position="125"/>
    </location>
</feature>
<dbReference type="InterPro" id="IPR006145">
    <property type="entry name" value="PsdUridine_synth_RsuA/RluA"/>
</dbReference>
<dbReference type="InterPro" id="IPR050188">
    <property type="entry name" value="RluA_PseudoU_synthase"/>
</dbReference>
<organism evidence="2 3">
    <name type="scientific">Strigomonas culicis</name>
    <dbReference type="NCBI Taxonomy" id="28005"/>
    <lineage>
        <taxon>Eukaryota</taxon>
        <taxon>Discoba</taxon>
        <taxon>Euglenozoa</taxon>
        <taxon>Kinetoplastea</taxon>
        <taxon>Metakinetoplastina</taxon>
        <taxon>Trypanosomatida</taxon>
        <taxon>Trypanosomatidae</taxon>
        <taxon>Strigomonadinae</taxon>
        <taxon>Strigomonas</taxon>
    </lineage>
</organism>